<evidence type="ECO:0000256" key="9">
    <source>
        <dbReference type="SAM" id="SignalP"/>
    </source>
</evidence>
<dbReference type="PRINTS" id="PR00722">
    <property type="entry name" value="CHYMOTRYPSIN"/>
</dbReference>
<dbReference type="InterPro" id="IPR009003">
    <property type="entry name" value="Peptidase_S1_PA"/>
</dbReference>
<evidence type="ECO:0000259" key="10">
    <source>
        <dbReference type="PROSITE" id="PS50240"/>
    </source>
</evidence>
<proteinExistence type="predicted"/>
<sequence length="489" mass="52452">MKSPSYSSYMSASSYLGALLCFLHVLCLPVEVSGTGLGAYGGSAVTSAPSAEVITVGSDTTSDTSGSEARLDEDVSSNRIVGGTEVEDGVNFEYPWFVFLQNGCGGTLVYPDIVLTAAHCDVVIGVEALMGSANYLESPTRIPVAQRIMHPLYDDNSLGKFYDVQLLRLEYPAPYVPVEINDEPSIPTNGESLKVLGHGWITEDGTNGTSTHLREVDINYIQNCLSPPYIYGMSAFDYNSHVHMCAGVPGGGRDSCKGDSGGPLLDRDTGELVGVVSWGYGCARSEAPGVYARSSTMYPWIWRSVCDNSQNVANGDCTPGFLNNLADAPTVAPLPTSAPTKFPTQTPTTLSPTTLSPTTTASTMGALRIELLPDSHGHQIAFTLYRVEAGGNRILLQELTAGTIPSTTDGVMRRYMYISQDLPFDNEFEFKLNDKEGDGICCDEGPGEVQIYEINNDTGETMSQILSTTGENFGEEYEANFLLPSALGR</sequence>
<feature type="compositionally biased region" description="Low complexity" evidence="8">
    <location>
        <begin position="343"/>
        <end position="358"/>
    </location>
</feature>
<dbReference type="PROSITE" id="PS00135">
    <property type="entry name" value="TRYPSIN_SER"/>
    <property type="match status" value="1"/>
</dbReference>
<dbReference type="OrthoDB" id="184823at2759"/>
<dbReference type="InterPro" id="IPR043504">
    <property type="entry name" value="Peptidase_S1_PA_chymotrypsin"/>
</dbReference>
<dbReference type="SMART" id="SM00020">
    <property type="entry name" value="Tryp_SPc"/>
    <property type="match status" value="1"/>
</dbReference>
<reference evidence="11" key="1">
    <citation type="submission" date="2020-06" db="EMBL/GenBank/DDBJ databases">
        <authorList>
            <consortium name="Plant Systems Biology data submission"/>
        </authorList>
    </citation>
    <scope>NUCLEOTIDE SEQUENCE</scope>
    <source>
        <strain evidence="11">D6</strain>
    </source>
</reference>
<feature type="signal peptide" evidence="9">
    <location>
        <begin position="1"/>
        <end position="34"/>
    </location>
</feature>
<dbReference type="AlphaFoldDB" id="A0A9N8DBV5"/>
<dbReference type="PANTHER" id="PTHR24252:SF7">
    <property type="entry name" value="HYALIN"/>
    <property type="match status" value="1"/>
</dbReference>
<feature type="chain" id="PRO_5040491120" evidence="9">
    <location>
        <begin position="35"/>
        <end position="489"/>
    </location>
</feature>
<accession>A0A9N8DBV5</accession>
<dbReference type="PROSITE" id="PS50240">
    <property type="entry name" value="TRYPSIN_DOM"/>
    <property type="match status" value="1"/>
</dbReference>
<dbReference type="InterPro" id="IPR001254">
    <property type="entry name" value="Trypsin_dom"/>
</dbReference>
<evidence type="ECO:0000256" key="4">
    <source>
        <dbReference type="ARBA" id="ARBA00023026"/>
    </source>
</evidence>
<comment type="caution">
    <text evidence="11">The sequence shown here is derived from an EMBL/GenBank/DDBJ whole genome shotgun (WGS) entry which is preliminary data.</text>
</comment>
<evidence type="ECO:0000256" key="8">
    <source>
        <dbReference type="SAM" id="MobiDB-lite"/>
    </source>
</evidence>
<keyword evidence="2" id="KW-0964">Secreted</keyword>
<dbReference type="GO" id="GO:0004252">
    <property type="term" value="F:serine-type endopeptidase activity"/>
    <property type="evidence" value="ECO:0007669"/>
    <property type="project" value="InterPro"/>
</dbReference>
<keyword evidence="12" id="KW-1185">Reference proteome</keyword>
<dbReference type="EMBL" id="CAICTM010000010">
    <property type="protein sequence ID" value="CAB9496864.1"/>
    <property type="molecule type" value="Genomic_DNA"/>
</dbReference>
<protein>
    <submittedName>
        <fullName evidence="11">Plasminogen</fullName>
    </submittedName>
</protein>
<evidence type="ECO:0000256" key="2">
    <source>
        <dbReference type="ARBA" id="ARBA00022525"/>
    </source>
</evidence>
<keyword evidence="7" id="KW-0645">Protease</keyword>
<dbReference type="Proteomes" id="UP001153069">
    <property type="component" value="Unassembled WGS sequence"/>
</dbReference>
<dbReference type="PANTHER" id="PTHR24252">
    <property type="entry name" value="ACROSIN-RELATED"/>
    <property type="match status" value="1"/>
</dbReference>
<dbReference type="SUPFAM" id="SSF50494">
    <property type="entry name" value="Trypsin-like serine proteases"/>
    <property type="match status" value="1"/>
</dbReference>
<dbReference type="InterPro" id="IPR001314">
    <property type="entry name" value="Peptidase_S1A"/>
</dbReference>
<dbReference type="GO" id="GO:0005576">
    <property type="term" value="C:extracellular region"/>
    <property type="evidence" value="ECO:0007669"/>
    <property type="project" value="UniProtKB-SubCell"/>
</dbReference>
<keyword evidence="4" id="KW-0843">Virulence</keyword>
<evidence type="ECO:0000256" key="6">
    <source>
        <dbReference type="ARBA" id="ARBA00023180"/>
    </source>
</evidence>
<evidence type="ECO:0000256" key="7">
    <source>
        <dbReference type="RuleBase" id="RU363034"/>
    </source>
</evidence>
<keyword evidence="6" id="KW-0325">Glycoprotein</keyword>
<evidence type="ECO:0000313" key="12">
    <source>
        <dbReference type="Proteomes" id="UP001153069"/>
    </source>
</evidence>
<dbReference type="PROSITE" id="PS00134">
    <property type="entry name" value="TRYPSIN_HIS"/>
    <property type="match status" value="1"/>
</dbReference>
<comment type="subcellular location">
    <subcellularLocation>
        <location evidence="1">Secreted</location>
    </subcellularLocation>
</comment>
<keyword evidence="5" id="KW-1015">Disulfide bond</keyword>
<dbReference type="GO" id="GO:0006508">
    <property type="term" value="P:proteolysis"/>
    <property type="evidence" value="ECO:0007669"/>
    <property type="project" value="UniProtKB-KW"/>
</dbReference>
<dbReference type="FunFam" id="2.40.10.10:FF:000054">
    <property type="entry name" value="Complement C1r subcomponent"/>
    <property type="match status" value="1"/>
</dbReference>
<dbReference type="Gene3D" id="2.40.10.10">
    <property type="entry name" value="Trypsin-like serine proteases"/>
    <property type="match status" value="1"/>
</dbReference>
<evidence type="ECO:0000256" key="1">
    <source>
        <dbReference type="ARBA" id="ARBA00004613"/>
    </source>
</evidence>
<feature type="domain" description="Peptidase S1" evidence="10">
    <location>
        <begin position="80"/>
        <end position="306"/>
    </location>
</feature>
<dbReference type="InterPro" id="IPR018114">
    <property type="entry name" value="TRYPSIN_HIS"/>
</dbReference>
<feature type="region of interest" description="Disordered" evidence="8">
    <location>
        <begin position="339"/>
        <end position="358"/>
    </location>
</feature>
<keyword evidence="7" id="KW-0720">Serine protease</keyword>
<keyword evidence="3 9" id="KW-0732">Signal</keyword>
<evidence type="ECO:0000313" key="11">
    <source>
        <dbReference type="EMBL" id="CAB9496864.1"/>
    </source>
</evidence>
<dbReference type="InterPro" id="IPR033116">
    <property type="entry name" value="TRYPSIN_SER"/>
</dbReference>
<name>A0A9N8DBV5_9STRA</name>
<keyword evidence="7" id="KW-0378">Hydrolase</keyword>
<evidence type="ECO:0000256" key="3">
    <source>
        <dbReference type="ARBA" id="ARBA00022729"/>
    </source>
</evidence>
<dbReference type="Pfam" id="PF00089">
    <property type="entry name" value="Trypsin"/>
    <property type="match status" value="1"/>
</dbReference>
<dbReference type="CDD" id="cd00190">
    <property type="entry name" value="Tryp_SPc"/>
    <property type="match status" value="1"/>
</dbReference>
<organism evidence="11 12">
    <name type="scientific">Seminavis robusta</name>
    <dbReference type="NCBI Taxonomy" id="568900"/>
    <lineage>
        <taxon>Eukaryota</taxon>
        <taxon>Sar</taxon>
        <taxon>Stramenopiles</taxon>
        <taxon>Ochrophyta</taxon>
        <taxon>Bacillariophyta</taxon>
        <taxon>Bacillariophyceae</taxon>
        <taxon>Bacillariophycidae</taxon>
        <taxon>Naviculales</taxon>
        <taxon>Naviculaceae</taxon>
        <taxon>Seminavis</taxon>
    </lineage>
</organism>
<gene>
    <name evidence="11" type="ORF">SEMRO_10_G008250.1</name>
</gene>
<evidence type="ECO:0000256" key="5">
    <source>
        <dbReference type="ARBA" id="ARBA00023157"/>
    </source>
</evidence>